<organism evidence="2 3">
    <name type="scientific">Candidatus Tenderia electrophaga</name>
    <dbReference type="NCBI Taxonomy" id="1748243"/>
    <lineage>
        <taxon>Bacteria</taxon>
        <taxon>Pseudomonadati</taxon>
        <taxon>Pseudomonadota</taxon>
        <taxon>Gammaproteobacteria</taxon>
        <taxon>Candidatus Tenderiales</taxon>
        <taxon>Candidatus Tenderiaceae</taxon>
        <taxon>Candidatus Tenderia</taxon>
    </lineage>
</organism>
<dbReference type="Proteomes" id="UP000055136">
    <property type="component" value="Chromosome"/>
</dbReference>
<evidence type="ECO:0000313" key="3">
    <source>
        <dbReference type="Proteomes" id="UP000055136"/>
    </source>
</evidence>
<evidence type="ECO:0000256" key="1">
    <source>
        <dbReference type="SAM" id="Phobius"/>
    </source>
</evidence>
<keyword evidence="3" id="KW-1185">Reference proteome</keyword>
<accession>A0A0S2TGZ3</accession>
<evidence type="ECO:0000313" key="2">
    <source>
        <dbReference type="EMBL" id="ALP54423.1"/>
    </source>
</evidence>
<keyword evidence="1" id="KW-1133">Transmembrane helix</keyword>
<keyword evidence="1" id="KW-0812">Transmembrane</keyword>
<dbReference type="EMBL" id="CP013099">
    <property type="protein sequence ID" value="ALP54423.1"/>
    <property type="molecule type" value="Genomic_DNA"/>
</dbReference>
<feature type="transmembrane region" description="Helical" evidence="1">
    <location>
        <begin position="28"/>
        <end position="46"/>
    </location>
</feature>
<keyword evidence="1" id="KW-0472">Membrane</keyword>
<name>A0A0S2TGZ3_9GAMM</name>
<dbReference type="AlphaFoldDB" id="A0A0S2TGZ3"/>
<gene>
    <name evidence="2" type="ORF">Tel_15420</name>
</gene>
<protein>
    <recommendedName>
        <fullName evidence="4">Polysaccharide chain length determinant N-terminal domain-containing protein</fullName>
    </recommendedName>
</protein>
<sequence length="495" mass="53731">MNKMEQYPQYEDEIDLTRLIRAVWNQRGLITGVTLVCILVVGVFNLSQTVLPQDTQVEMAVSFTFNGAEQGKYPDGSPFVLRDITSNAVITKALQRANIDAAGEDVTAALLITPSIPAVTTITQRAEQIANKSSAPETLVAAAEDALRELESMANKTATLRLEIDKLGLSQADAERLLTGLLEVWAEQASRQYGVLITDVSMPTKPFTLDPTLGVATNADSLKELHRQIDQVLTDLRELAGADSLRLDGQTLSDLAAQSRLLDEALISPLRSLIYDNYAVFASQDFSTEMQMNSRLKILSVQIQTKEKLIRSYDDSLAVLNPPGGASLTGEGANNLSPSLDQGFLNQMLKLGGQLGDLEMRKTILQKRLDAVEELSRLRQEYQIISGSFNNSGAAGSKNTSATLKAYVEQQLPMAGARINQLQSDVLQMVEVASNRYLGVQADLYEIVASPQILRSGGVISPRLGLQLALAAILGLMLGIMIALIRSALLKQGTQ</sequence>
<dbReference type="KEGG" id="tee:Tel_15420"/>
<evidence type="ECO:0008006" key="4">
    <source>
        <dbReference type="Google" id="ProtNLM"/>
    </source>
</evidence>
<feature type="transmembrane region" description="Helical" evidence="1">
    <location>
        <begin position="464"/>
        <end position="485"/>
    </location>
</feature>
<proteinExistence type="predicted"/>
<reference evidence="2" key="1">
    <citation type="submission" date="2015-10" db="EMBL/GenBank/DDBJ databases">
        <title>Description of Candidatus Tenderia electrophaga gen. nov, sp. nov., an Uncultivated Electroautotroph from a Biocathode Enrichment.</title>
        <authorList>
            <person name="Eddie B.J."/>
            <person name="Malanoski A.P."/>
            <person name="Wang Z."/>
            <person name="Hall R.J."/>
            <person name="Oh S.D."/>
            <person name="Heiner C."/>
            <person name="Lin B."/>
            <person name="Strycharz-Glaven S.M."/>
        </authorList>
    </citation>
    <scope>NUCLEOTIDE SEQUENCE [LARGE SCALE GENOMIC DNA]</scope>
    <source>
        <strain evidence="2">NRL1</strain>
    </source>
</reference>